<sequence length="105" mass="11584">MTSQAHNEFGRRQRVEDPYDDWDDGRYDAPPRRGLFSRLFGLVKLAVFLTPLGIFLYGYFVADCRASGGTGFGQIVQAGVCARGQIVDSAVSLGDGLKLIRRVID</sequence>
<accession>A0A2U8VMI7</accession>
<organism evidence="3 4">
    <name type="scientific">Methylobacterium radiodurans</name>
    <dbReference type="NCBI Taxonomy" id="2202828"/>
    <lineage>
        <taxon>Bacteria</taxon>
        <taxon>Pseudomonadati</taxon>
        <taxon>Pseudomonadota</taxon>
        <taxon>Alphaproteobacteria</taxon>
        <taxon>Hyphomicrobiales</taxon>
        <taxon>Methylobacteriaceae</taxon>
        <taxon>Methylobacterium</taxon>
    </lineage>
</organism>
<reference evidence="3 4" key="1">
    <citation type="submission" date="2018-05" db="EMBL/GenBank/DDBJ databases">
        <title>Complete Genome Sequence of Methylobacterium sp. 17Sr1-43.</title>
        <authorList>
            <person name="Srinivasan S."/>
        </authorList>
    </citation>
    <scope>NUCLEOTIDE SEQUENCE [LARGE SCALE GENOMIC DNA]</scope>
    <source>
        <strain evidence="3 4">17Sr1-43</strain>
    </source>
</reference>
<gene>
    <name evidence="3" type="ORF">DK427_03375</name>
</gene>
<dbReference type="OrthoDB" id="8002860at2"/>
<dbReference type="RefSeq" id="WP_109950031.1">
    <property type="nucleotide sequence ID" value="NZ_CP029551.1"/>
</dbReference>
<evidence type="ECO:0000313" key="3">
    <source>
        <dbReference type="EMBL" id="AWN34899.1"/>
    </source>
</evidence>
<protein>
    <submittedName>
        <fullName evidence="3">Uncharacterized protein</fullName>
    </submittedName>
</protein>
<feature type="transmembrane region" description="Helical" evidence="2">
    <location>
        <begin position="39"/>
        <end position="60"/>
    </location>
</feature>
<evidence type="ECO:0000313" key="4">
    <source>
        <dbReference type="Proteomes" id="UP000246058"/>
    </source>
</evidence>
<keyword evidence="2" id="KW-1133">Transmembrane helix</keyword>
<name>A0A2U8VMI7_9HYPH</name>
<dbReference type="KEGG" id="meti:DK427_03375"/>
<dbReference type="EMBL" id="CP029551">
    <property type="protein sequence ID" value="AWN34899.1"/>
    <property type="molecule type" value="Genomic_DNA"/>
</dbReference>
<dbReference type="AlphaFoldDB" id="A0A2U8VMI7"/>
<evidence type="ECO:0000256" key="1">
    <source>
        <dbReference type="SAM" id="MobiDB-lite"/>
    </source>
</evidence>
<feature type="compositionally biased region" description="Basic and acidic residues" evidence="1">
    <location>
        <begin position="8"/>
        <end position="17"/>
    </location>
</feature>
<keyword evidence="2" id="KW-0812">Transmembrane</keyword>
<dbReference type="Proteomes" id="UP000246058">
    <property type="component" value="Chromosome"/>
</dbReference>
<proteinExistence type="predicted"/>
<feature type="region of interest" description="Disordered" evidence="1">
    <location>
        <begin position="1"/>
        <end position="23"/>
    </location>
</feature>
<keyword evidence="4" id="KW-1185">Reference proteome</keyword>
<evidence type="ECO:0000256" key="2">
    <source>
        <dbReference type="SAM" id="Phobius"/>
    </source>
</evidence>
<keyword evidence="2" id="KW-0472">Membrane</keyword>